<dbReference type="Proteomes" id="UP001283361">
    <property type="component" value="Unassembled WGS sequence"/>
</dbReference>
<dbReference type="EMBL" id="JAWDGP010006468">
    <property type="protein sequence ID" value="KAK3740485.1"/>
    <property type="molecule type" value="Genomic_DNA"/>
</dbReference>
<evidence type="ECO:0000313" key="1">
    <source>
        <dbReference type="EMBL" id="KAK3740485.1"/>
    </source>
</evidence>
<evidence type="ECO:0000313" key="2">
    <source>
        <dbReference type="Proteomes" id="UP001283361"/>
    </source>
</evidence>
<sequence>MASRAHTLSRDVRRGCLITGHKSNGHLWGSIGRLAPCPAVVNPLSQDKTNVQSWSAANTTRGSLLARLTLADSLVWVLAPRIIGQLGDGAGVWTEDMCASLARLVDWTRPILQYSGLEDIMTCVLSAVLQTFAQPGGQTLRNVRQRQSAVAAGAAADDVKLMVGCNADQVRLPRHSRPGVNSRIELPGKLARALLAVRVGDVRSKCRRYNRWRPIWKVNITVKIVATLSQVGDPCQFENRLSSKLAGTEYVGIVSSHRLGQTRVTCLTAEPVASSGLKDGERISSKTRFLDQSRRIACRESQGESLETERHRSVDLCFLSKRWVCGKQRSSQAALPQNT</sequence>
<reference evidence="1" key="1">
    <citation type="journal article" date="2023" name="G3 (Bethesda)">
        <title>A reference genome for the long-term kleptoplast-retaining sea slug Elysia crispata morphotype clarki.</title>
        <authorList>
            <person name="Eastman K.E."/>
            <person name="Pendleton A.L."/>
            <person name="Shaikh M.A."/>
            <person name="Suttiyut T."/>
            <person name="Ogas R."/>
            <person name="Tomko P."/>
            <person name="Gavelis G."/>
            <person name="Widhalm J.R."/>
            <person name="Wisecaver J.H."/>
        </authorList>
    </citation>
    <scope>NUCLEOTIDE SEQUENCE</scope>
    <source>
        <strain evidence="1">ECLA1</strain>
    </source>
</reference>
<protein>
    <submittedName>
        <fullName evidence="1">Uncharacterized protein</fullName>
    </submittedName>
</protein>
<comment type="caution">
    <text evidence="1">The sequence shown here is derived from an EMBL/GenBank/DDBJ whole genome shotgun (WGS) entry which is preliminary data.</text>
</comment>
<keyword evidence="2" id="KW-1185">Reference proteome</keyword>
<accession>A0AAE1CW90</accession>
<organism evidence="1 2">
    <name type="scientific">Elysia crispata</name>
    <name type="common">lettuce slug</name>
    <dbReference type="NCBI Taxonomy" id="231223"/>
    <lineage>
        <taxon>Eukaryota</taxon>
        <taxon>Metazoa</taxon>
        <taxon>Spiralia</taxon>
        <taxon>Lophotrochozoa</taxon>
        <taxon>Mollusca</taxon>
        <taxon>Gastropoda</taxon>
        <taxon>Heterobranchia</taxon>
        <taxon>Euthyneura</taxon>
        <taxon>Panpulmonata</taxon>
        <taxon>Sacoglossa</taxon>
        <taxon>Placobranchoidea</taxon>
        <taxon>Plakobranchidae</taxon>
        <taxon>Elysia</taxon>
    </lineage>
</organism>
<dbReference type="AlphaFoldDB" id="A0AAE1CW90"/>
<gene>
    <name evidence="1" type="ORF">RRG08_000472</name>
</gene>
<name>A0AAE1CW90_9GAST</name>
<proteinExistence type="predicted"/>